<evidence type="ECO:0000256" key="1">
    <source>
        <dbReference type="ARBA" id="ARBA00000915"/>
    </source>
</evidence>
<dbReference type="InterPro" id="IPR013820">
    <property type="entry name" value="ATP_PRibTrfase_cat"/>
</dbReference>
<keyword evidence="13" id="KW-0368">Histidine biosynthesis</keyword>
<dbReference type="InterPro" id="IPR015867">
    <property type="entry name" value="N-reg_PII/ATP_PRibTrfase_C"/>
</dbReference>
<evidence type="ECO:0000313" key="16">
    <source>
        <dbReference type="EMBL" id="CAI2177085.1"/>
    </source>
</evidence>
<evidence type="ECO:0000259" key="15">
    <source>
        <dbReference type="Pfam" id="PF08029"/>
    </source>
</evidence>
<evidence type="ECO:0000256" key="11">
    <source>
        <dbReference type="ARBA" id="ARBA00022741"/>
    </source>
</evidence>
<dbReference type="Gene3D" id="3.40.190.10">
    <property type="entry name" value="Periplasmic binding protein-like II"/>
    <property type="match status" value="2"/>
</dbReference>
<keyword evidence="11" id="KW-0547">Nucleotide-binding</keyword>
<evidence type="ECO:0000313" key="17">
    <source>
        <dbReference type="Proteomes" id="UP001153678"/>
    </source>
</evidence>
<evidence type="ECO:0000256" key="9">
    <source>
        <dbReference type="ARBA" id="ARBA00022676"/>
    </source>
</evidence>
<feature type="domain" description="Histidine biosynthesis HisG C-terminal" evidence="15">
    <location>
        <begin position="258"/>
        <end position="330"/>
    </location>
</feature>
<dbReference type="GO" id="GO:0005524">
    <property type="term" value="F:ATP binding"/>
    <property type="evidence" value="ECO:0007669"/>
    <property type="project" value="UniProtKB-KW"/>
</dbReference>
<dbReference type="EC" id="2.4.2.17" evidence="5"/>
<gene>
    <name evidence="16" type="ORF">FWILDA_LOCUS7908</name>
</gene>
<dbReference type="InterPro" id="IPR001348">
    <property type="entry name" value="ATP_PRibTrfase_HisG"/>
</dbReference>
<feature type="domain" description="ATP phosphoribosyltransferase catalytic" evidence="14">
    <location>
        <begin position="59"/>
        <end position="180"/>
    </location>
</feature>
<evidence type="ECO:0000256" key="12">
    <source>
        <dbReference type="ARBA" id="ARBA00022840"/>
    </source>
</evidence>
<dbReference type="OrthoDB" id="2574at2759"/>
<dbReference type="GO" id="GO:0003879">
    <property type="term" value="F:ATP phosphoribosyltransferase activity"/>
    <property type="evidence" value="ECO:0007669"/>
    <property type="project" value="UniProtKB-EC"/>
</dbReference>
<dbReference type="NCBIfam" id="TIGR00070">
    <property type="entry name" value="hisG"/>
    <property type="match status" value="1"/>
</dbReference>
<dbReference type="Pfam" id="PF01634">
    <property type="entry name" value="HisG"/>
    <property type="match status" value="2"/>
</dbReference>
<keyword evidence="9" id="KW-0328">Glycosyltransferase</keyword>
<dbReference type="GO" id="GO:0005737">
    <property type="term" value="C:cytoplasm"/>
    <property type="evidence" value="ECO:0007669"/>
    <property type="project" value="UniProtKB-SubCell"/>
</dbReference>
<evidence type="ECO:0000256" key="5">
    <source>
        <dbReference type="ARBA" id="ARBA00011946"/>
    </source>
</evidence>
<dbReference type="Pfam" id="PF08029">
    <property type="entry name" value="HisG_C"/>
    <property type="match status" value="1"/>
</dbReference>
<dbReference type="InterPro" id="IPR011322">
    <property type="entry name" value="N-reg_PII-like_a/b"/>
</dbReference>
<dbReference type="Gene3D" id="3.30.70.120">
    <property type="match status" value="1"/>
</dbReference>
<keyword evidence="10" id="KW-0808">Transferase</keyword>
<dbReference type="Proteomes" id="UP001153678">
    <property type="component" value="Unassembled WGS sequence"/>
</dbReference>
<comment type="pathway">
    <text evidence="3">Amino-acid biosynthesis; L-histidine biosynthesis; L-histidine from 5-phospho-alpha-D-ribose 1-diphosphate: step 1/9.</text>
</comment>
<dbReference type="FunFam" id="3.30.70.120:FF:000003">
    <property type="entry name" value="ATP phosphoribosyltransferase"/>
    <property type="match status" value="1"/>
</dbReference>
<dbReference type="NCBIfam" id="TIGR03455">
    <property type="entry name" value="HisG_C-term"/>
    <property type="match status" value="1"/>
</dbReference>
<evidence type="ECO:0000256" key="3">
    <source>
        <dbReference type="ARBA" id="ARBA00004667"/>
    </source>
</evidence>
<name>A0A9W4WPE2_9GLOM</name>
<keyword evidence="17" id="KW-1185">Reference proteome</keyword>
<dbReference type="SUPFAM" id="SSF53850">
    <property type="entry name" value="Periplasmic binding protein-like II"/>
    <property type="match status" value="1"/>
</dbReference>
<evidence type="ECO:0000256" key="13">
    <source>
        <dbReference type="ARBA" id="ARBA00023102"/>
    </source>
</evidence>
<sequence length="333" mass="36802">MDLIHQLPDRLLFAIPKKGRLHEHCVSLLRGADINFHRYNRLDIALVKNLPIALVFLPAPDIAKFVGEGNVDLGITGQDMVEECQVTDKIDKILELGFGCCKLQVQVPIKSGINQIEELVGKKIVTSFDVLASKYFAEIDQKYLNDEDKAEGKKTKIEYVSGSVEAACALGLADGIIDLVGELLKIILKKLIRSLAQNPFANTNFFTSLETGETMKVAGLKAISTVLETQAILIRNKNPSNPSLVSKITSRIKGVIAAKKYVLLNYNVLRDDLKEATKLTPGRQAPTISPLENSNWVEVQSMVGKDDVAEVMDKLEEIGARDIMLFKIDNCRV</sequence>
<keyword evidence="8" id="KW-0028">Amino-acid biosynthesis</keyword>
<evidence type="ECO:0000256" key="6">
    <source>
        <dbReference type="ARBA" id="ARBA00020998"/>
    </source>
</evidence>
<dbReference type="SUPFAM" id="SSF54913">
    <property type="entry name" value="GlnB-like"/>
    <property type="match status" value="1"/>
</dbReference>
<evidence type="ECO:0000256" key="10">
    <source>
        <dbReference type="ARBA" id="ARBA00022679"/>
    </source>
</evidence>
<dbReference type="GO" id="GO:0000287">
    <property type="term" value="F:magnesium ion binding"/>
    <property type="evidence" value="ECO:0007669"/>
    <property type="project" value="InterPro"/>
</dbReference>
<feature type="domain" description="ATP phosphoribosyltransferase catalytic" evidence="14">
    <location>
        <begin position="210"/>
        <end position="254"/>
    </location>
</feature>
<keyword evidence="12" id="KW-0067">ATP-binding</keyword>
<evidence type="ECO:0000259" key="14">
    <source>
        <dbReference type="Pfam" id="PF01634"/>
    </source>
</evidence>
<evidence type="ECO:0000256" key="8">
    <source>
        <dbReference type="ARBA" id="ARBA00022605"/>
    </source>
</evidence>
<keyword evidence="7" id="KW-0963">Cytoplasm</keyword>
<dbReference type="GO" id="GO:0000105">
    <property type="term" value="P:L-histidine biosynthetic process"/>
    <property type="evidence" value="ECO:0007669"/>
    <property type="project" value="UniProtKB-KW"/>
</dbReference>
<proteinExistence type="inferred from homology"/>
<evidence type="ECO:0000256" key="4">
    <source>
        <dbReference type="ARBA" id="ARBA00009372"/>
    </source>
</evidence>
<comment type="subcellular location">
    <subcellularLocation>
        <location evidence="2">Cytoplasm</location>
    </subcellularLocation>
</comment>
<dbReference type="PANTHER" id="PTHR21403">
    <property type="entry name" value="ATP PHOSPHORIBOSYLTRANSFERASE ATP-PRTASE"/>
    <property type="match status" value="1"/>
</dbReference>
<accession>A0A9W4WPE2</accession>
<dbReference type="PANTHER" id="PTHR21403:SF8">
    <property type="entry name" value="ATP PHOSPHORIBOSYLTRANSFERASE"/>
    <property type="match status" value="1"/>
</dbReference>
<protein>
    <recommendedName>
        <fullName evidence="6">ATP phosphoribosyltransferase</fullName>
        <ecNumber evidence="5">2.4.2.17</ecNumber>
    </recommendedName>
</protein>
<dbReference type="FunFam" id="3.40.190.10:FF:000082">
    <property type="entry name" value="ATP phosphoribosyltransferase"/>
    <property type="match status" value="1"/>
</dbReference>
<comment type="catalytic activity">
    <reaction evidence="1">
        <text>1-(5-phospho-beta-D-ribosyl)-ATP + diphosphate = 5-phospho-alpha-D-ribose 1-diphosphate + ATP</text>
        <dbReference type="Rhea" id="RHEA:18473"/>
        <dbReference type="ChEBI" id="CHEBI:30616"/>
        <dbReference type="ChEBI" id="CHEBI:33019"/>
        <dbReference type="ChEBI" id="CHEBI:58017"/>
        <dbReference type="ChEBI" id="CHEBI:73183"/>
        <dbReference type="EC" id="2.4.2.17"/>
    </reaction>
</comment>
<comment type="caution">
    <text evidence="16">The sequence shown here is derived from an EMBL/GenBank/DDBJ whole genome shotgun (WGS) entry which is preliminary data.</text>
</comment>
<evidence type="ECO:0000256" key="2">
    <source>
        <dbReference type="ARBA" id="ARBA00004496"/>
    </source>
</evidence>
<comment type="similarity">
    <text evidence="4">Belongs to the ATP phosphoribosyltransferase family.</text>
</comment>
<reference evidence="16" key="1">
    <citation type="submission" date="2022-08" db="EMBL/GenBank/DDBJ databases">
        <authorList>
            <person name="Kallberg Y."/>
            <person name="Tangrot J."/>
            <person name="Rosling A."/>
        </authorList>
    </citation>
    <scope>NUCLEOTIDE SEQUENCE</scope>
    <source>
        <strain evidence="16">Wild A</strain>
    </source>
</reference>
<evidence type="ECO:0000256" key="7">
    <source>
        <dbReference type="ARBA" id="ARBA00022490"/>
    </source>
</evidence>
<organism evidence="16 17">
    <name type="scientific">Funneliformis geosporum</name>
    <dbReference type="NCBI Taxonomy" id="1117311"/>
    <lineage>
        <taxon>Eukaryota</taxon>
        <taxon>Fungi</taxon>
        <taxon>Fungi incertae sedis</taxon>
        <taxon>Mucoromycota</taxon>
        <taxon>Glomeromycotina</taxon>
        <taxon>Glomeromycetes</taxon>
        <taxon>Glomerales</taxon>
        <taxon>Glomeraceae</taxon>
        <taxon>Funneliformis</taxon>
    </lineage>
</organism>
<dbReference type="EMBL" id="CAMKVN010001608">
    <property type="protein sequence ID" value="CAI2177085.1"/>
    <property type="molecule type" value="Genomic_DNA"/>
</dbReference>
<dbReference type="AlphaFoldDB" id="A0A9W4WPE2"/>
<dbReference type="InterPro" id="IPR013115">
    <property type="entry name" value="HisG_C"/>
</dbReference>